<dbReference type="Pfam" id="PF01762">
    <property type="entry name" value="Galactosyl_T"/>
    <property type="match status" value="1"/>
</dbReference>
<proteinExistence type="inferred from homology"/>
<organism evidence="14 15">
    <name type="scientific">Astyanax mexicanus</name>
    <name type="common">Blind cave fish</name>
    <name type="synonym">Astyanax fasciatus mexicanus</name>
    <dbReference type="NCBI Taxonomy" id="7994"/>
    <lineage>
        <taxon>Eukaryota</taxon>
        <taxon>Metazoa</taxon>
        <taxon>Chordata</taxon>
        <taxon>Craniata</taxon>
        <taxon>Vertebrata</taxon>
        <taxon>Euteleostomi</taxon>
        <taxon>Actinopterygii</taxon>
        <taxon>Neopterygii</taxon>
        <taxon>Teleostei</taxon>
        <taxon>Ostariophysi</taxon>
        <taxon>Characiformes</taxon>
        <taxon>Characoidei</taxon>
        <taxon>Acestrorhamphidae</taxon>
        <taxon>Acestrorhamphinae</taxon>
        <taxon>Astyanax</taxon>
    </lineage>
</organism>
<reference evidence="14" key="3">
    <citation type="submission" date="2025-08" db="UniProtKB">
        <authorList>
            <consortium name="Ensembl"/>
        </authorList>
    </citation>
    <scope>IDENTIFICATION</scope>
</reference>
<keyword evidence="11 13" id="KW-0472">Membrane</keyword>
<dbReference type="FunFam" id="3.90.550.50:FF:000001">
    <property type="entry name" value="Hexosyltransferase"/>
    <property type="match status" value="1"/>
</dbReference>
<evidence type="ECO:0000256" key="4">
    <source>
        <dbReference type="ARBA" id="ARBA00022676"/>
    </source>
</evidence>
<comment type="pathway">
    <text evidence="2">Protein modification; protein glycosylation.</text>
</comment>
<evidence type="ECO:0000256" key="12">
    <source>
        <dbReference type="ARBA" id="ARBA00023180"/>
    </source>
</evidence>
<dbReference type="GO" id="GO:0000139">
    <property type="term" value="C:Golgi membrane"/>
    <property type="evidence" value="ECO:0007669"/>
    <property type="project" value="UniProtKB-SubCell"/>
</dbReference>
<keyword evidence="12" id="KW-0325">Glycoprotein</keyword>
<reference evidence="15" key="2">
    <citation type="journal article" date="2014" name="Nat. Commun.">
        <title>The cavefish genome reveals candidate genes for eye loss.</title>
        <authorList>
            <person name="McGaugh S.E."/>
            <person name="Gross J.B."/>
            <person name="Aken B."/>
            <person name="Blin M."/>
            <person name="Borowsky R."/>
            <person name="Chalopin D."/>
            <person name="Hinaux H."/>
            <person name="Jeffery W.R."/>
            <person name="Keene A."/>
            <person name="Ma L."/>
            <person name="Minx P."/>
            <person name="Murphy D."/>
            <person name="O'Quin K.E."/>
            <person name="Retaux S."/>
            <person name="Rohner N."/>
            <person name="Searle S.M."/>
            <person name="Stahl B.A."/>
            <person name="Tabin C."/>
            <person name="Volff J.N."/>
            <person name="Yoshizawa M."/>
            <person name="Warren W.C."/>
        </authorList>
    </citation>
    <scope>NUCLEOTIDE SEQUENCE [LARGE SCALE GENOMIC DNA]</scope>
    <source>
        <strain evidence="15">female</strain>
    </source>
</reference>
<evidence type="ECO:0000256" key="11">
    <source>
        <dbReference type="ARBA" id="ARBA00023136"/>
    </source>
</evidence>
<evidence type="ECO:0000313" key="14">
    <source>
        <dbReference type="Ensembl" id="ENSAMXP00000033649.1"/>
    </source>
</evidence>
<evidence type="ECO:0000256" key="1">
    <source>
        <dbReference type="ARBA" id="ARBA00004323"/>
    </source>
</evidence>
<dbReference type="PANTHER" id="PTHR11214">
    <property type="entry name" value="BETA-1,3-N-ACETYLGLUCOSAMINYLTRANSFERASE"/>
    <property type="match status" value="1"/>
</dbReference>
<keyword evidence="10" id="KW-0443">Lipid metabolism</keyword>
<reference evidence="14" key="4">
    <citation type="submission" date="2025-09" db="UniProtKB">
        <authorList>
            <consortium name="Ensembl"/>
        </authorList>
    </citation>
    <scope>IDENTIFICATION</scope>
</reference>
<dbReference type="GeneTree" id="ENSGT00940000164876"/>
<dbReference type="EC" id="2.4.1.-" evidence="13"/>
<evidence type="ECO:0000256" key="13">
    <source>
        <dbReference type="RuleBase" id="RU363063"/>
    </source>
</evidence>
<evidence type="ECO:0000256" key="3">
    <source>
        <dbReference type="ARBA" id="ARBA00008661"/>
    </source>
</evidence>
<dbReference type="GO" id="GO:0006629">
    <property type="term" value="P:lipid metabolic process"/>
    <property type="evidence" value="ECO:0007669"/>
    <property type="project" value="UniProtKB-KW"/>
</dbReference>
<keyword evidence="5" id="KW-0808">Transferase</keyword>
<reference evidence="15" key="1">
    <citation type="submission" date="2013-03" db="EMBL/GenBank/DDBJ databases">
        <authorList>
            <person name="Jeffery W."/>
            <person name="Warren W."/>
            <person name="Wilson R.K."/>
        </authorList>
    </citation>
    <scope>NUCLEOTIDE SEQUENCE</scope>
    <source>
        <strain evidence="15">female</strain>
    </source>
</reference>
<dbReference type="InParanoid" id="A0A3B1IX25"/>
<name>A0A3B1IX25_ASTMX</name>
<comment type="similarity">
    <text evidence="3 13">Belongs to the glycosyltransferase 31 family.</text>
</comment>
<dbReference type="Gene3D" id="3.90.550.50">
    <property type="match status" value="1"/>
</dbReference>
<keyword evidence="15" id="KW-1185">Reference proteome</keyword>
<evidence type="ECO:0000256" key="7">
    <source>
        <dbReference type="ARBA" id="ARBA00022968"/>
    </source>
</evidence>
<keyword evidence="9 13" id="KW-0333">Golgi apparatus</keyword>
<dbReference type="GO" id="GO:0008499">
    <property type="term" value="F:N-acetyl-beta-D-glucosaminide beta-(1,3)-galactosyltransferase activity"/>
    <property type="evidence" value="ECO:0007669"/>
    <property type="project" value="TreeGrafter"/>
</dbReference>
<dbReference type="PANTHER" id="PTHR11214:SF115">
    <property type="entry name" value="HEXOSYLTRANSFERASE"/>
    <property type="match status" value="1"/>
</dbReference>
<keyword evidence="7 13" id="KW-0735">Signal-anchor</keyword>
<keyword evidence="6 13" id="KW-0812">Transmembrane</keyword>
<dbReference type="Proteomes" id="UP000018467">
    <property type="component" value="Unassembled WGS sequence"/>
</dbReference>
<sequence>MALFSCCKFQARSCFMLLLCLTFTVSVTYYIQLPNDWISSVSDNIYSYYRNLTVHSPPRPRHMQTTDQRTTADSTPAVMSVTSRANTKATEDLMSTVAPTPYNAAYPQNYHFILDEPDKCKQENPFLVLMVPVAPHELEARNAIRSTWGNETVVQGKTVTVLFLVGLPGIKTEKQQEELNLESQKYHDLIQSDFMDTYLNLTIKTMVIMDWLATRCPQAAYSMKVDSDMFLNLDNMMNLLLAPETPRINYITGMVMWNRPVIRDPASKWYVPQELYPEDYYPTYLLGMGYIFSNDLPKKLVEVSKDIQPFNIEDAYVGTCLKKLGIAPSTPPNPSQFKAYFNGNYQREEFQRVITTILSSPQQLIKFWQDSRRPT</sequence>
<evidence type="ECO:0000256" key="6">
    <source>
        <dbReference type="ARBA" id="ARBA00022692"/>
    </source>
</evidence>
<dbReference type="InterPro" id="IPR002659">
    <property type="entry name" value="Glyco_trans_31"/>
</dbReference>
<feature type="transmembrane region" description="Helical" evidence="13">
    <location>
        <begin position="12"/>
        <end position="31"/>
    </location>
</feature>
<dbReference type="AlphaFoldDB" id="A0A3B1IX25"/>
<accession>A0A3B1IX25</accession>
<dbReference type="Bgee" id="ENSAMXG00000029645">
    <property type="expression patterns" value="Expressed in olfactory epithelium and 7 other cell types or tissues"/>
</dbReference>
<evidence type="ECO:0000256" key="9">
    <source>
        <dbReference type="ARBA" id="ARBA00023034"/>
    </source>
</evidence>
<protein>
    <recommendedName>
        <fullName evidence="13">Hexosyltransferase</fullName>
        <ecNumber evidence="13">2.4.1.-</ecNumber>
    </recommendedName>
</protein>
<dbReference type="GO" id="GO:0006493">
    <property type="term" value="P:protein O-linked glycosylation"/>
    <property type="evidence" value="ECO:0007669"/>
    <property type="project" value="TreeGrafter"/>
</dbReference>
<evidence type="ECO:0000256" key="10">
    <source>
        <dbReference type="ARBA" id="ARBA00023098"/>
    </source>
</evidence>
<dbReference type="Ensembl" id="ENSAMXT00000057019.1">
    <property type="protein sequence ID" value="ENSAMXP00000033649.1"/>
    <property type="gene ID" value="ENSAMXG00000029645.1"/>
</dbReference>
<keyword evidence="8 13" id="KW-1133">Transmembrane helix</keyword>
<comment type="subcellular location">
    <subcellularLocation>
        <location evidence="1 13">Golgi apparatus membrane</location>
        <topology evidence="1 13">Single-pass type II membrane protein</topology>
    </subcellularLocation>
</comment>
<evidence type="ECO:0000313" key="15">
    <source>
        <dbReference type="Proteomes" id="UP000018467"/>
    </source>
</evidence>
<evidence type="ECO:0000256" key="5">
    <source>
        <dbReference type="ARBA" id="ARBA00022679"/>
    </source>
</evidence>
<dbReference type="STRING" id="7994.ENSAMXP00000033649"/>
<evidence type="ECO:0000256" key="2">
    <source>
        <dbReference type="ARBA" id="ARBA00004922"/>
    </source>
</evidence>
<keyword evidence="4 13" id="KW-0328">Glycosyltransferase</keyword>
<evidence type="ECO:0000256" key="8">
    <source>
        <dbReference type="ARBA" id="ARBA00022989"/>
    </source>
</evidence>